<keyword evidence="2" id="KW-1185">Reference proteome</keyword>
<reference evidence="2" key="1">
    <citation type="journal article" date="2019" name="Int. J. Syst. Evol. Microbiol.">
        <title>The Global Catalogue of Microorganisms (GCM) 10K type strain sequencing project: providing services to taxonomists for standard genome sequencing and annotation.</title>
        <authorList>
            <consortium name="The Broad Institute Genomics Platform"/>
            <consortium name="The Broad Institute Genome Sequencing Center for Infectious Disease"/>
            <person name="Wu L."/>
            <person name="Ma J."/>
        </authorList>
    </citation>
    <scope>NUCLEOTIDE SEQUENCE [LARGE SCALE GENOMIC DNA]</scope>
    <source>
        <strain evidence="2">CECT 7398</strain>
    </source>
</reference>
<comment type="caution">
    <text evidence="1">The sequence shown here is derived from an EMBL/GenBank/DDBJ whole genome shotgun (WGS) entry which is preliminary data.</text>
</comment>
<organism evidence="1 2">
    <name type="scientific">Vibrio ostreicida</name>
    <dbReference type="NCBI Taxonomy" id="526588"/>
    <lineage>
        <taxon>Bacteria</taxon>
        <taxon>Pseudomonadati</taxon>
        <taxon>Pseudomonadota</taxon>
        <taxon>Gammaproteobacteria</taxon>
        <taxon>Vibrionales</taxon>
        <taxon>Vibrionaceae</taxon>
        <taxon>Vibrio</taxon>
    </lineage>
</organism>
<gene>
    <name evidence="1" type="ORF">QWZ16_11085</name>
</gene>
<dbReference type="Proteomes" id="UP001238540">
    <property type="component" value="Unassembled WGS sequence"/>
</dbReference>
<dbReference type="InterPro" id="IPR037178">
    <property type="entry name" value="ColicinD_C_sf"/>
</dbReference>
<proteinExistence type="predicted"/>
<accession>A0ABT8BSZ6</accession>
<evidence type="ECO:0000313" key="1">
    <source>
        <dbReference type="EMBL" id="MDN3610245.1"/>
    </source>
</evidence>
<name>A0ABT8BSZ6_9VIBR</name>
<protein>
    <recommendedName>
        <fullName evidence="3">Bacterial toxin 50 domain-containing protein</fullName>
    </recommendedName>
</protein>
<dbReference type="RefSeq" id="WP_170881999.1">
    <property type="nucleotide sequence ID" value="NZ_JABEYA020000001.1"/>
</dbReference>
<dbReference type="EMBL" id="JAUFQC010000001">
    <property type="protein sequence ID" value="MDN3610245.1"/>
    <property type="molecule type" value="Genomic_DNA"/>
</dbReference>
<dbReference type="Gene3D" id="3.10.450.200">
    <property type="match status" value="1"/>
</dbReference>
<evidence type="ECO:0000313" key="2">
    <source>
        <dbReference type="Proteomes" id="UP001238540"/>
    </source>
</evidence>
<evidence type="ECO:0008006" key="3">
    <source>
        <dbReference type="Google" id="ProtNLM"/>
    </source>
</evidence>
<sequence>MHDATKATDAVLGGVTKAASNTADRTMVINKINDTANNYDKTVMGTFKGQGYKNTRGFVNFRIKGSDVVVTKADGSFVTVLKDGINNTSVKNALKGNY</sequence>